<sequence>MCRGVQHQPKPNFPGLKDDGCRKKFRQGVSINIGLQTKKRVDDADSFTKCIQDAAKKTLLVSTPKKNASASAETRPTFNSACVARTGDFTEGERLRRRLRRQLKRDRTNERQE</sequence>
<name>A0ABR1BY87_NECAM</name>
<gene>
    <name evidence="1" type="primary">Necator_chrI.g2997</name>
    <name evidence="1" type="ORF">RB195_006868</name>
</gene>
<dbReference type="EMBL" id="JAVFWL010000001">
    <property type="protein sequence ID" value="KAK6730068.1"/>
    <property type="molecule type" value="Genomic_DNA"/>
</dbReference>
<keyword evidence="2" id="KW-1185">Reference proteome</keyword>
<evidence type="ECO:0000313" key="1">
    <source>
        <dbReference type="EMBL" id="KAK6730068.1"/>
    </source>
</evidence>
<comment type="caution">
    <text evidence="1">The sequence shown here is derived from an EMBL/GenBank/DDBJ whole genome shotgun (WGS) entry which is preliminary data.</text>
</comment>
<proteinExistence type="predicted"/>
<accession>A0ABR1BY87</accession>
<reference evidence="1 2" key="1">
    <citation type="submission" date="2023-08" db="EMBL/GenBank/DDBJ databases">
        <title>A Necator americanus chromosomal reference genome.</title>
        <authorList>
            <person name="Ilik V."/>
            <person name="Petrzelkova K.J."/>
            <person name="Pardy F."/>
            <person name="Fuh T."/>
            <person name="Niatou-Singa F.S."/>
            <person name="Gouil Q."/>
            <person name="Baker L."/>
            <person name="Ritchie M.E."/>
            <person name="Jex A.R."/>
            <person name="Gazzola D."/>
            <person name="Li H."/>
            <person name="Toshio Fujiwara R."/>
            <person name="Zhan B."/>
            <person name="Aroian R.V."/>
            <person name="Pafco B."/>
            <person name="Schwarz E.M."/>
        </authorList>
    </citation>
    <scope>NUCLEOTIDE SEQUENCE [LARGE SCALE GENOMIC DNA]</scope>
    <source>
        <strain evidence="1 2">Aroian</strain>
        <tissue evidence="1">Whole animal</tissue>
    </source>
</reference>
<protein>
    <submittedName>
        <fullName evidence="1">Uncharacterized protein</fullName>
    </submittedName>
</protein>
<dbReference type="Proteomes" id="UP001303046">
    <property type="component" value="Unassembled WGS sequence"/>
</dbReference>
<evidence type="ECO:0000313" key="2">
    <source>
        <dbReference type="Proteomes" id="UP001303046"/>
    </source>
</evidence>
<organism evidence="1 2">
    <name type="scientific">Necator americanus</name>
    <name type="common">Human hookworm</name>
    <dbReference type="NCBI Taxonomy" id="51031"/>
    <lineage>
        <taxon>Eukaryota</taxon>
        <taxon>Metazoa</taxon>
        <taxon>Ecdysozoa</taxon>
        <taxon>Nematoda</taxon>
        <taxon>Chromadorea</taxon>
        <taxon>Rhabditida</taxon>
        <taxon>Rhabditina</taxon>
        <taxon>Rhabditomorpha</taxon>
        <taxon>Strongyloidea</taxon>
        <taxon>Ancylostomatidae</taxon>
        <taxon>Bunostominae</taxon>
        <taxon>Necator</taxon>
    </lineage>
</organism>